<accession>A0ABV6SCH2</accession>
<evidence type="ECO:0000313" key="2">
    <source>
        <dbReference type="EMBL" id="MFC0686955.1"/>
    </source>
</evidence>
<feature type="domain" description="HTH cro/C1-type" evidence="1">
    <location>
        <begin position="5"/>
        <end position="61"/>
    </location>
</feature>
<dbReference type="EMBL" id="JBHLTM010000079">
    <property type="protein sequence ID" value="MFC0686955.1"/>
    <property type="molecule type" value="Genomic_DNA"/>
</dbReference>
<dbReference type="Proteomes" id="UP001589858">
    <property type="component" value="Unassembled WGS sequence"/>
</dbReference>
<gene>
    <name evidence="2" type="ORF">ACFFF8_20435</name>
</gene>
<protein>
    <submittedName>
        <fullName evidence="2">Helix-turn-helix domain-containing protein</fullName>
    </submittedName>
</protein>
<organism evidence="2 3">
    <name type="scientific">Novosphingobium clariflavum</name>
    <dbReference type="NCBI Taxonomy" id="2029884"/>
    <lineage>
        <taxon>Bacteria</taxon>
        <taxon>Pseudomonadati</taxon>
        <taxon>Pseudomonadota</taxon>
        <taxon>Alphaproteobacteria</taxon>
        <taxon>Sphingomonadales</taxon>
        <taxon>Sphingomonadaceae</taxon>
        <taxon>Novosphingobium</taxon>
    </lineage>
</organism>
<dbReference type="PROSITE" id="PS50943">
    <property type="entry name" value="HTH_CROC1"/>
    <property type="match status" value="1"/>
</dbReference>
<dbReference type="Pfam" id="PF01381">
    <property type="entry name" value="HTH_3"/>
    <property type="match status" value="1"/>
</dbReference>
<evidence type="ECO:0000313" key="3">
    <source>
        <dbReference type="Proteomes" id="UP001589858"/>
    </source>
</evidence>
<dbReference type="CDD" id="cd00093">
    <property type="entry name" value="HTH_XRE"/>
    <property type="match status" value="1"/>
</dbReference>
<keyword evidence="3" id="KW-1185">Reference proteome</keyword>
<comment type="caution">
    <text evidence="2">The sequence shown here is derived from an EMBL/GenBank/DDBJ whole genome shotgun (WGS) entry which is preliminary data.</text>
</comment>
<name>A0ABV6SCH2_9SPHN</name>
<dbReference type="SUPFAM" id="SSF47413">
    <property type="entry name" value="lambda repressor-like DNA-binding domains"/>
    <property type="match status" value="1"/>
</dbReference>
<evidence type="ECO:0000259" key="1">
    <source>
        <dbReference type="PROSITE" id="PS50943"/>
    </source>
</evidence>
<proteinExistence type="predicted"/>
<dbReference type="SMART" id="SM00530">
    <property type="entry name" value="HTH_XRE"/>
    <property type="match status" value="1"/>
</dbReference>
<dbReference type="RefSeq" id="WP_267219293.1">
    <property type="nucleotide sequence ID" value="NZ_JAPCWC010000003.1"/>
</dbReference>
<dbReference type="Gene3D" id="1.10.260.40">
    <property type="entry name" value="lambda repressor-like DNA-binding domains"/>
    <property type="match status" value="1"/>
</dbReference>
<dbReference type="InterPro" id="IPR010982">
    <property type="entry name" value="Lambda_DNA-bd_dom_sf"/>
</dbReference>
<dbReference type="InterPro" id="IPR001387">
    <property type="entry name" value="Cro/C1-type_HTH"/>
</dbReference>
<sequence length="190" mass="20788">MINRIRDIRQQKGLTLADVAAACRPATTAQTIGRLETGMRTLSLGWMNRIAAALDVAPELLLRSESREPAMIVAVLTEDGVEAPHMQREAVLPSELAAEAPWLVLEVESSAGDYRAGDQVWLRQHPPAHAARLLNRDVLVPRPAGRFAFGRLIGCEEGGIVLSPPATGRQQARVEHPQWLAVAEMLVRKL</sequence>
<reference evidence="2 3" key="1">
    <citation type="submission" date="2024-09" db="EMBL/GenBank/DDBJ databases">
        <authorList>
            <person name="Sun Q."/>
            <person name="Mori K."/>
        </authorList>
    </citation>
    <scope>NUCLEOTIDE SEQUENCE [LARGE SCALE GENOMIC DNA]</scope>
    <source>
        <strain evidence="2 3">CICC 11035S</strain>
    </source>
</reference>